<evidence type="ECO:0000256" key="7">
    <source>
        <dbReference type="SAM" id="MobiDB-lite"/>
    </source>
</evidence>
<feature type="domain" description="Cytochrome c" evidence="9">
    <location>
        <begin position="167"/>
        <end position="351"/>
    </location>
</feature>
<dbReference type="SUPFAM" id="SSF46626">
    <property type="entry name" value="Cytochrome c"/>
    <property type="match status" value="3"/>
</dbReference>
<evidence type="ECO:0000256" key="2">
    <source>
        <dbReference type="ARBA" id="ARBA00022617"/>
    </source>
</evidence>
<dbReference type="PROSITE" id="PS51007">
    <property type="entry name" value="CYTC"/>
    <property type="match status" value="2"/>
</dbReference>
<evidence type="ECO:0000256" key="5">
    <source>
        <dbReference type="ARBA" id="ARBA00023004"/>
    </source>
</evidence>
<evidence type="ECO:0000256" key="8">
    <source>
        <dbReference type="SAM" id="SignalP"/>
    </source>
</evidence>
<keyword evidence="5 6" id="KW-0408">Iron</keyword>
<evidence type="ECO:0000256" key="4">
    <source>
        <dbReference type="ARBA" id="ARBA00022982"/>
    </source>
</evidence>
<name>A0ABW4ISB3_9ACTN</name>
<comment type="caution">
    <text evidence="10">The sequence shown here is derived from an EMBL/GenBank/DDBJ whole genome shotgun (WGS) entry which is preliminary data.</text>
</comment>
<keyword evidence="8" id="KW-0732">Signal</keyword>
<dbReference type="PANTHER" id="PTHR35008">
    <property type="entry name" value="BLL4482 PROTEIN-RELATED"/>
    <property type="match status" value="1"/>
</dbReference>
<accession>A0ABW4ISB3</accession>
<feature type="compositionally biased region" description="Polar residues" evidence="7">
    <location>
        <begin position="197"/>
        <end position="209"/>
    </location>
</feature>
<reference evidence="11" key="1">
    <citation type="journal article" date="2019" name="Int. J. Syst. Evol. Microbiol.">
        <title>The Global Catalogue of Microorganisms (GCM) 10K type strain sequencing project: providing services to taxonomists for standard genome sequencing and annotation.</title>
        <authorList>
            <consortium name="The Broad Institute Genomics Platform"/>
            <consortium name="The Broad Institute Genome Sequencing Center for Infectious Disease"/>
            <person name="Wu L."/>
            <person name="Ma J."/>
        </authorList>
    </citation>
    <scope>NUCLEOTIDE SEQUENCE [LARGE SCALE GENOMIC DNA]</scope>
    <source>
        <strain evidence="11">CGMCC 1.12470</strain>
    </source>
</reference>
<protein>
    <submittedName>
        <fullName evidence="10">C-type cytochrome</fullName>
    </submittedName>
</protein>
<dbReference type="InterPro" id="IPR008168">
    <property type="entry name" value="Cyt_C_IC"/>
</dbReference>
<dbReference type="InterPro" id="IPR009056">
    <property type="entry name" value="Cyt_c-like_dom"/>
</dbReference>
<dbReference type="Pfam" id="PF00034">
    <property type="entry name" value="Cytochrom_C"/>
    <property type="match status" value="1"/>
</dbReference>
<gene>
    <name evidence="10" type="ORF">ACFSL4_15525</name>
</gene>
<feature type="signal peptide" evidence="8">
    <location>
        <begin position="1"/>
        <end position="19"/>
    </location>
</feature>
<dbReference type="Proteomes" id="UP001597261">
    <property type="component" value="Unassembled WGS sequence"/>
</dbReference>
<dbReference type="Pfam" id="PF13442">
    <property type="entry name" value="Cytochrome_CBB3"/>
    <property type="match status" value="2"/>
</dbReference>
<evidence type="ECO:0000313" key="10">
    <source>
        <dbReference type="EMBL" id="MFD1659571.1"/>
    </source>
</evidence>
<keyword evidence="4" id="KW-0249">Electron transport</keyword>
<sequence length="378" mass="39415">MGRFLRLALVPGTAVLATAAAWTTFHALTDREAAPVHVHTMSMGVQRNEQKLVAPQPAAYKGLISRGARVYAANCFSCHGGVGNGHGPLAANLSTPARDFTDSDWMSSQSDGVFFTSVQRGVPGTPMPAFTGRLSNADIWAVVAYIRGFSPTIRLDSAPGGAPDDSGNSGLGKQLYEEQCAGCHGQSGDGKGAAASSMRTQPRNLSDQDWQAGRSDGQLAHTIQQGLPGTAMPAFGGDLTADQIDAVVGYLRRLADGVERPNPVSGWAQENYLAYCASCHGVNGDGKGVAAGRLDPAPRVFRNPAWMAGQTDQALANAIKNGRPGTAMPSFGAVLTDQEIAVLADYLRAFAGSAAIPGADSAYRYDPEAINDSPAAPR</sequence>
<keyword evidence="11" id="KW-1185">Reference proteome</keyword>
<dbReference type="InterPro" id="IPR036909">
    <property type="entry name" value="Cyt_c-like_dom_sf"/>
</dbReference>
<feature type="region of interest" description="Disordered" evidence="7">
    <location>
        <begin position="182"/>
        <end position="211"/>
    </location>
</feature>
<evidence type="ECO:0000259" key="9">
    <source>
        <dbReference type="PROSITE" id="PS51007"/>
    </source>
</evidence>
<evidence type="ECO:0000256" key="6">
    <source>
        <dbReference type="PROSITE-ProRule" id="PRU00433"/>
    </source>
</evidence>
<keyword evidence="2 6" id="KW-0349">Heme</keyword>
<dbReference type="InterPro" id="IPR051459">
    <property type="entry name" value="Cytochrome_c-type_DH"/>
</dbReference>
<dbReference type="PANTHER" id="PTHR35008:SF8">
    <property type="entry name" value="ALCOHOL DEHYDROGENASE CYTOCHROME C SUBUNIT"/>
    <property type="match status" value="1"/>
</dbReference>
<evidence type="ECO:0000256" key="1">
    <source>
        <dbReference type="ARBA" id="ARBA00022448"/>
    </source>
</evidence>
<evidence type="ECO:0000256" key="3">
    <source>
        <dbReference type="ARBA" id="ARBA00022723"/>
    </source>
</evidence>
<feature type="domain" description="Cytochrome c" evidence="9">
    <location>
        <begin position="62"/>
        <end position="150"/>
    </location>
</feature>
<keyword evidence="1" id="KW-0813">Transport</keyword>
<proteinExistence type="predicted"/>
<dbReference type="EMBL" id="JBHUDX010000042">
    <property type="protein sequence ID" value="MFD1659571.1"/>
    <property type="molecule type" value="Genomic_DNA"/>
</dbReference>
<dbReference type="Gene3D" id="1.10.760.10">
    <property type="entry name" value="Cytochrome c-like domain"/>
    <property type="match status" value="3"/>
</dbReference>
<organism evidence="10 11">
    <name type="scientific">Streptomyces caeni</name>
    <dbReference type="NCBI Taxonomy" id="2307231"/>
    <lineage>
        <taxon>Bacteria</taxon>
        <taxon>Bacillati</taxon>
        <taxon>Actinomycetota</taxon>
        <taxon>Actinomycetes</taxon>
        <taxon>Kitasatosporales</taxon>
        <taxon>Streptomycetaceae</taxon>
        <taxon>Streptomyces</taxon>
    </lineage>
</organism>
<feature type="chain" id="PRO_5046715329" evidence="8">
    <location>
        <begin position="20"/>
        <end position="378"/>
    </location>
</feature>
<keyword evidence="3 6" id="KW-0479">Metal-binding</keyword>
<evidence type="ECO:0000313" key="11">
    <source>
        <dbReference type="Proteomes" id="UP001597261"/>
    </source>
</evidence>
<dbReference type="PRINTS" id="PR00605">
    <property type="entry name" value="CYTCHROMECIC"/>
</dbReference>
<dbReference type="RefSeq" id="WP_381082840.1">
    <property type="nucleotide sequence ID" value="NZ_JBHUDX010000042.1"/>
</dbReference>